<organism evidence="1 2">
    <name type="scientific">Aquamicrobium zhengzhouense</name>
    <dbReference type="NCBI Taxonomy" id="2781738"/>
    <lineage>
        <taxon>Bacteria</taxon>
        <taxon>Pseudomonadati</taxon>
        <taxon>Pseudomonadota</taxon>
        <taxon>Alphaproteobacteria</taxon>
        <taxon>Hyphomicrobiales</taxon>
        <taxon>Phyllobacteriaceae</taxon>
        <taxon>Aquamicrobium</taxon>
    </lineage>
</organism>
<proteinExistence type="predicted"/>
<reference evidence="1 2" key="1">
    <citation type="submission" date="2020-10" db="EMBL/GenBank/DDBJ databases">
        <title>Aquamicrobium zhengzhouensis sp. nov., a exopolysaccharide producing bacterium isolated from farmland soil.</title>
        <authorList>
            <person name="Wang X."/>
        </authorList>
    </citation>
    <scope>NUCLEOTIDE SEQUENCE [LARGE SCALE GENOMIC DNA]</scope>
    <source>
        <strain evidence="2">cd-1</strain>
    </source>
</reference>
<dbReference type="EMBL" id="JADGMQ010000026">
    <property type="protein sequence ID" value="MBI1622882.1"/>
    <property type="molecule type" value="Genomic_DNA"/>
</dbReference>
<comment type="caution">
    <text evidence="1">The sequence shown here is derived from an EMBL/GenBank/DDBJ whole genome shotgun (WGS) entry which is preliminary data.</text>
</comment>
<name>A0ABS0SHV2_9HYPH</name>
<accession>A0ABS0SHV2</accession>
<gene>
    <name evidence="1" type="ORF">IOD40_19715</name>
</gene>
<sequence length="101" mass="10675">MVDTSAGARKRASCIIPVRTGTNFRAASTSVVSGAFIPRFEQSDMRAGSALDAFAIENSVVNGGSLTPQKAKSAKSTNFIYMGCPYPVSKERVDIILSGIE</sequence>
<keyword evidence="2" id="KW-1185">Reference proteome</keyword>
<protein>
    <submittedName>
        <fullName evidence="1">Uncharacterized protein</fullName>
    </submittedName>
</protein>
<dbReference type="Proteomes" id="UP000601789">
    <property type="component" value="Unassembled WGS sequence"/>
</dbReference>
<evidence type="ECO:0000313" key="1">
    <source>
        <dbReference type="EMBL" id="MBI1622882.1"/>
    </source>
</evidence>
<evidence type="ECO:0000313" key="2">
    <source>
        <dbReference type="Proteomes" id="UP000601789"/>
    </source>
</evidence>